<organism evidence="2 3">
    <name type="scientific">Pleurodeles waltl</name>
    <name type="common">Iberian ribbed newt</name>
    <dbReference type="NCBI Taxonomy" id="8319"/>
    <lineage>
        <taxon>Eukaryota</taxon>
        <taxon>Metazoa</taxon>
        <taxon>Chordata</taxon>
        <taxon>Craniata</taxon>
        <taxon>Vertebrata</taxon>
        <taxon>Euteleostomi</taxon>
        <taxon>Amphibia</taxon>
        <taxon>Batrachia</taxon>
        <taxon>Caudata</taxon>
        <taxon>Salamandroidea</taxon>
        <taxon>Salamandridae</taxon>
        <taxon>Pleurodelinae</taxon>
        <taxon>Pleurodeles</taxon>
    </lineage>
</organism>
<reference evidence="2" key="1">
    <citation type="journal article" date="2022" name="bioRxiv">
        <title>Sequencing and chromosome-scale assembly of the giantPleurodeles waltlgenome.</title>
        <authorList>
            <person name="Brown T."/>
            <person name="Elewa A."/>
            <person name="Iarovenko S."/>
            <person name="Subramanian E."/>
            <person name="Araus A.J."/>
            <person name="Petzold A."/>
            <person name="Susuki M."/>
            <person name="Suzuki K.-i.T."/>
            <person name="Hayashi T."/>
            <person name="Toyoda A."/>
            <person name="Oliveira C."/>
            <person name="Osipova E."/>
            <person name="Leigh N.D."/>
            <person name="Simon A."/>
            <person name="Yun M.H."/>
        </authorList>
    </citation>
    <scope>NUCLEOTIDE SEQUENCE</scope>
    <source>
        <strain evidence="2">20211129_DDA</strain>
        <tissue evidence="2">Liver</tissue>
    </source>
</reference>
<accession>A0AAV7MBM2</accession>
<gene>
    <name evidence="2" type="ORF">NDU88_005267</name>
</gene>
<evidence type="ECO:0000256" key="1">
    <source>
        <dbReference type="SAM" id="MobiDB-lite"/>
    </source>
</evidence>
<dbReference type="EMBL" id="JANPWB010000014">
    <property type="protein sequence ID" value="KAJ1100180.1"/>
    <property type="molecule type" value="Genomic_DNA"/>
</dbReference>
<name>A0AAV7MBM2_PLEWA</name>
<dbReference type="Proteomes" id="UP001066276">
    <property type="component" value="Chromosome 10"/>
</dbReference>
<protein>
    <submittedName>
        <fullName evidence="2">Uncharacterized protein</fullName>
    </submittedName>
</protein>
<evidence type="ECO:0000313" key="3">
    <source>
        <dbReference type="Proteomes" id="UP001066276"/>
    </source>
</evidence>
<comment type="caution">
    <text evidence="2">The sequence shown here is derived from an EMBL/GenBank/DDBJ whole genome shotgun (WGS) entry which is preliminary data.</text>
</comment>
<dbReference type="AlphaFoldDB" id="A0AAV7MBM2"/>
<proteinExistence type="predicted"/>
<evidence type="ECO:0000313" key="2">
    <source>
        <dbReference type="EMBL" id="KAJ1100180.1"/>
    </source>
</evidence>
<feature type="region of interest" description="Disordered" evidence="1">
    <location>
        <begin position="226"/>
        <end position="246"/>
    </location>
</feature>
<sequence>MYGFAANLIWAPQPHLQPVFAVGEPLSGSARNPPPCYFAAARHSDGSQAPRHLLLSPPLGVHSPSAILTAGGSELSVPLSQAERLDKLSLLVAAVQQGGGIKGGGPSSLVPKGPPIHHIAPAPLLTLVLWVCSTTAPVPGSLDPAPSRLSPHTGFPAAPSATSAELFSWCTVSRRILGSATSWGPFHSSHLGAHSRSAFLGAGGRERSASHDRAGGLRRFCCSSLGEQQAPPSRKVLQLRADFGRS</sequence>
<keyword evidence="3" id="KW-1185">Reference proteome</keyword>